<dbReference type="OrthoDB" id="70618at2759"/>
<dbReference type="OMA" id="YCESMLV"/>
<evidence type="ECO:0000256" key="1">
    <source>
        <dbReference type="SAM" id="MobiDB-lite"/>
    </source>
</evidence>
<keyword evidence="3" id="KW-1185">Reference proteome</keyword>
<protein>
    <submittedName>
        <fullName evidence="2">Uncharacterized protein</fullName>
    </submittedName>
</protein>
<name>A0A067CL38_SAPPC</name>
<dbReference type="EMBL" id="KK583198">
    <property type="protein sequence ID" value="KDO31203.1"/>
    <property type="molecule type" value="Genomic_DNA"/>
</dbReference>
<accession>A0A067CL38</accession>
<dbReference type="GeneID" id="24126301"/>
<feature type="region of interest" description="Disordered" evidence="1">
    <location>
        <begin position="1"/>
        <end position="62"/>
    </location>
</feature>
<organism evidence="2 3">
    <name type="scientific">Saprolegnia parasitica (strain CBS 223.65)</name>
    <dbReference type="NCBI Taxonomy" id="695850"/>
    <lineage>
        <taxon>Eukaryota</taxon>
        <taxon>Sar</taxon>
        <taxon>Stramenopiles</taxon>
        <taxon>Oomycota</taxon>
        <taxon>Saprolegniomycetes</taxon>
        <taxon>Saprolegniales</taxon>
        <taxon>Saprolegniaceae</taxon>
        <taxon>Saprolegnia</taxon>
    </lineage>
</organism>
<evidence type="ECO:0000313" key="2">
    <source>
        <dbReference type="EMBL" id="KDO31203.1"/>
    </source>
</evidence>
<sequence length="156" mass="17476">MAQRQPTRPAGGRMPATSIKATRNLMGIEKLPRIASPRDTPGDQLMAKPPPEADDGDDEAQRVQGYDLQYCESMLVAIEKESTQNSQRYLNMLEFKEGKDPKLESMRAGFKSLTDELHELEVLCASGWDTDDIDEALRRLPRDVVATEAHRWASSS</sequence>
<proteinExistence type="predicted"/>
<dbReference type="VEuPathDB" id="FungiDB:SPRG_03821"/>
<dbReference type="Proteomes" id="UP000030745">
    <property type="component" value="Unassembled WGS sequence"/>
</dbReference>
<evidence type="ECO:0000313" key="3">
    <source>
        <dbReference type="Proteomes" id="UP000030745"/>
    </source>
</evidence>
<dbReference type="RefSeq" id="XP_012197808.1">
    <property type="nucleotide sequence ID" value="XM_012342418.1"/>
</dbReference>
<dbReference type="KEGG" id="spar:SPRG_03821"/>
<gene>
    <name evidence="2" type="ORF">SPRG_03821</name>
</gene>
<dbReference type="AlphaFoldDB" id="A0A067CL38"/>
<reference evidence="2 3" key="1">
    <citation type="journal article" date="2013" name="PLoS Genet.">
        <title>Distinctive expansion of potential virulence genes in the genome of the oomycete fish pathogen Saprolegnia parasitica.</title>
        <authorList>
            <person name="Jiang R.H."/>
            <person name="de Bruijn I."/>
            <person name="Haas B.J."/>
            <person name="Belmonte R."/>
            <person name="Lobach L."/>
            <person name="Christie J."/>
            <person name="van den Ackerveken G."/>
            <person name="Bottin A."/>
            <person name="Bulone V."/>
            <person name="Diaz-Moreno S.M."/>
            <person name="Dumas B."/>
            <person name="Fan L."/>
            <person name="Gaulin E."/>
            <person name="Govers F."/>
            <person name="Grenville-Briggs L.J."/>
            <person name="Horner N.R."/>
            <person name="Levin J.Z."/>
            <person name="Mammella M."/>
            <person name="Meijer H.J."/>
            <person name="Morris P."/>
            <person name="Nusbaum C."/>
            <person name="Oome S."/>
            <person name="Phillips A.J."/>
            <person name="van Rooyen D."/>
            <person name="Rzeszutek E."/>
            <person name="Saraiva M."/>
            <person name="Secombes C.J."/>
            <person name="Seidl M.F."/>
            <person name="Snel B."/>
            <person name="Stassen J.H."/>
            <person name="Sykes S."/>
            <person name="Tripathy S."/>
            <person name="van den Berg H."/>
            <person name="Vega-Arreguin J.C."/>
            <person name="Wawra S."/>
            <person name="Young S.K."/>
            <person name="Zeng Q."/>
            <person name="Dieguez-Uribeondo J."/>
            <person name="Russ C."/>
            <person name="Tyler B.M."/>
            <person name="van West P."/>
        </authorList>
    </citation>
    <scope>NUCLEOTIDE SEQUENCE [LARGE SCALE GENOMIC DNA]</scope>
    <source>
        <strain evidence="2 3">CBS 223.65</strain>
    </source>
</reference>